<gene>
    <name evidence="1" type="ORF">OBE_05780</name>
</gene>
<name>K1U5K5_9ZZZZ</name>
<feature type="non-terminal residue" evidence="1">
    <location>
        <position position="1"/>
    </location>
</feature>
<reference evidence="1" key="1">
    <citation type="journal article" date="2013" name="Environ. Microbiol.">
        <title>Microbiota from the distal guts of lean and obese adolescents exhibit partial functional redundancy besides clear differences in community structure.</title>
        <authorList>
            <person name="Ferrer M."/>
            <person name="Ruiz A."/>
            <person name="Lanza F."/>
            <person name="Haange S.B."/>
            <person name="Oberbach A."/>
            <person name="Till H."/>
            <person name="Bargiela R."/>
            <person name="Campoy C."/>
            <person name="Segura M.T."/>
            <person name="Richter M."/>
            <person name="von Bergen M."/>
            <person name="Seifert J."/>
            <person name="Suarez A."/>
        </authorList>
    </citation>
    <scope>NUCLEOTIDE SEQUENCE</scope>
</reference>
<evidence type="ECO:0000313" key="1">
    <source>
        <dbReference type="EMBL" id="EKC66751.1"/>
    </source>
</evidence>
<organism evidence="1">
    <name type="scientific">human gut metagenome</name>
    <dbReference type="NCBI Taxonomy" id="408170"/>
    <lineage>
        <taxon>unclassified sequences</taxon>
        <taxon>metagenomes</taxon>
        <taxon>organismal metagenomes</taxon>
    </lineage>
</organism>
<accession>K1U5K5</accession>
<protein>
    <submittedName>
        <fullName evidence="1">Uncharacterized protein</fullName>
    </submittedName>
</protein>
<dbReference type="EMBL" id="AJWZ01003973">
    <property type="protein sequence ID" value="EKC66751.1"/>
    <property type="molecule type" value="Genomic_DNA"/>
</dbReference>
<dbReference type="AlphaFoldDB" id="K1U5K5"/>
<proteinExistence type="predicted"/>
<comment type="caution">
    <text evidence="1">The sequence shown here is derived from an EMBL/GenBank/DDBJ whole genome shotgun (WGS) entry which is preliminary data.</text>
</comment>
<sequence length="120" mass="14192">QSGPDDRQFFKSGNEVRYIFSGGKYDETDPTSYRILQERDWQREILSYGFLTELFGLGERWFRQGTLFCVGFFQRYQRYCKTDWFTTGGLTCEFVDGLVEDRIGGFVVKRVVEKERYDVG</sequence>